<name>A0AAD2JU85_9AGAR</name>
<dbReference type="InterPro" id="IPR001012">
    <property type="entry name" value="UBX_dom"/>
</dbReference>
<dbReference type="GO" id="GO:0043130">
    <property type="term" value="F:ubiquitin binding"/>
    <property type="evidence" value="ECO:0007669"/>
    <property type="project" value="TreeGrafter"/>
</dbReference>
<gene>
    <name evidence="4" type="ORF">MYCIT1_LOCUS736</name>
</gene>
<dbReference type="Pfam" id="PF00789">
    <property type="entry name" value="UBX"/>
    <property type="match status" value="1"/>
</dbReference>
<proteinExistence type="predicted"/>
<dbReference type="PANTHER" id="PTHR23322">
    <property type="entry name" value="FAS-ASSOCIATED PROTEIN"/>
    <property type="match status" value="1"/>
</dbReference>
<feature type="domain" description="UBX" evidence="3">
    <location>
        <begin position="430"/>
        <end position="513"/>
    </location>
</feature>
<protein>
    <recommendedName>
        <fullName evidence="3">UBX domain-containing protein</fullName>
    </recommendedName>
</protein>
<evidence type="ECO:0000259" key="3">
    <source>
        <dbReference type="PROSITE" id="PS50033"/>
    </source>
</evidence>
<dbReference type="Proteomes" id="UP001295794">
    <property type="component" value="Unassembled WGS sequence"/>
</dbReference>
<keyword evidence="5" id="KW-1185">Reference proteome</keyword>
<dbReference type="Gene3D" id="1.10.8.10">
    <property type="entry name" value="DNA helicase RuvA subunit, C-terminal domain"/>
    <property type="match status" value="1"/>
</dbReference>
<keyword evidence="1" id="KW-0175">Coiled coil</keyword>
<dbReference type="CDD" id="cd01767">
    <property type="entry name" value="UBX"/>
    <property type="match status" value="1"/>
</dbReference>
<feature type="region of interest" description="Disordered" evidence="2">
    <location>
        <begin position="264"/>
        <end position="293"/>
    </location>
</feature>
<dbReference type="PROSITE" id="PS50033">
    <property type="entry name" value="UBX"/>
    <property type="match status" value="1"/>
</dbReference>
<reference evidence="4" key="1">
    <citation type="submission" date="2023-11" db="EMBL/GenBank/DDBJ databases">
        <authorList>
            <person name="De Vega J J."/>
            <person name="De Vega J J."/>
        </authorList>
    </citation>
    <scope>NUCLEOTIDE SEQUENCE</scope>
</reference>
<dbReference type="GO" id="GO:0005783">
    <property type="term" value="C:endoplasmic reticulum"/>
    <property type="evidence" value="ECO:0007669"/>
    <property type="project" value="TreeGrafter"/>
</dbReference>
<feature type="coiled-coil region" evidence="1">
    <location>
        <begin position="352"/>
        <end position="404"/>
    </location>
</feature>
<dbReference type="Pfam" id="PF14555">
    <property type="entry name" value="UBA_4"/>
    <property type="match status" value="1"/>
</dbReference>
<dbReference type="AlphaFoldDB" id="A0AAD2JU85"/>
<sequence length="561" mass="63180">MALTTDQVSAVEQLRELTNASDDEIAISVLQTVDWDVQRATELIFGTTSDTSHRPAPRQKMEVFEFDDSEEFRPDPPRALARGGPSTVWSFLTLPLHFLTSILRFLFGALRIPLPRPFSFNLALFRPRANRHTQREGASERWIRGLEEETGAVSYSTATAVSGVEAGPSSSTGTLHNRTSGVEGRRVLPDFALCTYEEALESCKRDLRIGSTLTDPALVQLMHEHNLLVWGGDVRDTDPYAASLRLHATTYPFVAFVALQPRRGVRPSSSSSASESLTVLSRHQGPSVPAASGPTAAQTLIDYLNHTLLPRVEPFLARVRTQRDDEALEAFRKEDEAARNRRLRDEQDRAFAATAAKDVARIEALMKAEQEEKERKRREEVEAEERAIKEAMDLEKREQKKQARDMWRAWTRYALEESDRQNNADVHGDRGQSTIRLAIRLPDGSRVVRSFDHQRSLTYLYAFIDSKLGTDVAYVSSKSPQGHEWSELERAVESQIELAGSYFPFILTLAYPRIDIPWSKQQTIHDVDCLRSGGQVVVRFLDDNVSYASQAADDDGYESEE</sequence>
<dbReference type="SUPFAM" id="SSF54236">
    <property type="entry name" value="Ubiquitin-like"/>
    <property type="match status" value="1"/>
</dbReference>
<dbReference type="InterPro" id="IPR029071">
    <property type="entry name" value="Ubiquitin-like_domsf"/>
</dbReference>
<evidence type="ECO:0000256" key="1">
    <source>
        <dbReference type="SAM" id="Coils"/>
    </source>
</evidence>
<accession>A0AAD2JU85</accession>
<evidence type="ECO:0000313" key="5">
    <source>
        <dbReference type="Proteomes" id="UP001295794"/>
    </source>
</evidence>
<dbReference type="Gene3D" id="3.40.30.10">
    <property type="entry name" value="Glutaredoxin"/>
    <property type="match status" value="1"/>
</dbReference>
<dbReference type="InterPro" id="IPR050730">
    <property type="entry name" value="UBX_domain-protein"/>
</dbReference>
<dbReference type="EMBL" id="CAVNYO010000011">
    <property type="protein sequence ID" value="CAK5262209.1"/>
    <property type="molecule type" value="Genomic_DNA"/>
</dbReference>
<dbReference type="GO" id="GO:0036503">
    <property type="term" value="P:ERAD pathway"/>
    <property type="evidence" value="ECO:0007669"/>
    <property type="project" value="TreeGrafter"/>
</dbReference>
<dbReference type="Gene3D" id="3.10.20.90">
    <property type="entry name" value="Phosphatidylinositol 3-kinase Catalytic Subunit, Chain A, domain 1"/>
    <property type="match status" value="1"/>
</dbReference>
<evidence type="ECO:0000256" key="2">
    <source>
        <dbReference type="SAM" id="MobiDB-lite"/>
    </source>
</evidence>
<comment type="caution">
    <text evidence="4">The sequence shown here is derived from an EMBL/GenBank/DDBJ whole genome shotgun (WGS) entry which is preliminary data.</text>
</comment>
<evidence type="ECO:0000313" key="4">
    <source>
        <dbReference type="EMBL" id="CAK5262209.1"/>
    </source>
</evidence>
<dbReference type="PANTHER" id="PTHR23322:SF1">
    <property type="entry name" value="FAS-ASSOCIATED FACTOR 2"/>
    <property type="match status" value="1"/>
</dbReference>
<organism evidence="4 5">
    <name type="scientific">Mycena citricolor</name>
    <dbReference type="NCBI Taxonomy" id="2018698"/>
    <lineage>
        <taxon>Eukaryota</taxon>
        <taxon>Fungi</taxon>
        <taxon>Dikarya</taxon>
        <taxon>Basidiomycota</taxon>
        <taxon>Agaricomycotina</taxon>
        <taxon>Agaricomycetes</taxon>
        <taxon>Agaricomycetidae</taxon>
        <taxon>Agaricales</taxon>
        <taxon>Marasmiineae</taxon>
        <taxon>Mycenaceae</taxon>
        <taxon>Mycena</taxon>
    </lineage>
</organism>